<dbReference type="HOGENOM" id="CLU_2953670_0_0_9"/>
<comment type="caution">
    <text evidence="1">The sequence shown here is derived from an EMBL/GenBank/DDBJ whole genome shotgun (WGS) entry which is preliminary data.</text>
</comment>
<protein>
    <submittedName>
        <fullName evidence="1">Uncharacterized protein</fullName>
    </submittedName>
</protein>
<organism evidence="1 2">
    <name type="scientific">Faecalibacterium duncaniae (strain DSM 17677 / JCM 31915 / A2-165)</name>
    <name type="common">Faecalibacterium prausnitzii</name>
    <dbReference type="NCBI Taxonomy" id="411483"/>
    <lineage>
        <taxon>Bacteria</taxon>
        <taxon>Bacillati</taxon>
        <taxon>Bacillota</taxon>
        <taxon>Clostridia</taxon>
        <taxon>Eubacteriales</taxon>
        <taxon>Oscillospiraceae</taxon>
        <taxon>Faecalibacterium</taxon>
    </lineage>
</organism>
<name>C7H659_FAED2</name>
<sequence length="59" mass="7325">MSVHKCFPFPLLFHVFLNTEVRCCPGRGSLWLYLNRKFLFCRCKYLWIFFEFRLGRHHL</sequence>
<evidence type="ECO:0000313" key="1">
    <source>
        <dbReference type="EMBL" id="EEU96644.1"/>
    </source>
</evidence>
<gene>
    <name evidence="1" type="ORF">FAEPRAA2165_01784</name>
</gene>
<evidence type="ECO:0000313" key="2">
    <source>
        <dbReference type="Proteomes" id="UP000004619"/>
    </source>
</evidence>
<dbReference type="AlphaFoldDB" id="C7H659"/>
<dbReference type="PATRIC" id="fig|411483.3.peg.1203"/>
<reference evidence="1" key="1">
    <citation type="submission" date="2009-08" db="EMBL/GenBank/DDBJ databases">
        <authorList>
            <person name="Weinstock G."/>
            <person name="Sodergren E."/>
            <person name="Clifton S."/>
            <person name="Fulton L."/>
            <person name="Fulton B."/>
            <person name="Courtney L."/>
            <person name="Fronick C."/>
            <person name="Harrison M."/>
            <person name="Strong C."/>
            <person name="Farmer C."/>
            <person name="Delahaunty K."/>
            <person name="Markovic C."/>
            <person name="Hall O."/>
            <person name="Minx P."/>
            <person name="Tomlinson C."/>
            <person name="Mitreva M."/>
            <person name="Nelson J."/>
            <person name="Hou S."/>
            <person name="Wollam A."/>
            <person name="Pepin K.H."/>
            <person name="Johnson M."/>
            <person name="Bhonagiri V."/>
            <person name="Nash W.E."/>
            <person name="Warren W."/>
            <person name="Chinwalla A."/>
            <person name="Mardis E.R."/>
            <person name="Wilson R.K."/>
        </authorList>
    </citation>
    <scope>NUCLEOTIDE SEQUENCE [LARGE SCALE GENOMIC DNA]</scope>
    <source>
        <strain evidence="1">A2-165</strain>
    </source>
</reference>
<keyword evidence="2" id="KW-1185">Reference proteome</keyword>
<dbReference type="EMBL" id="ACOP02000047">
    <property type="protein sequence ID" value="EEU96644.1"/>
    <property type="molecule type" value="Genomic_DNA"/>
</dbReference>
<proteinExistence type="predicted"/>
<dbReference type="STRING" id="411483.FAEPRAA2165_01784"/>
<dbReference type="Proteomes" id="UP000004619">
    <property type="component" value="Unassembled WGS sequence"/>
</dbReference>
<accession>C7H659</accession>